<dbReference type="Proteomes" id="UP000824164">
    <property type="component" value="Unassembled WGS sequence"/>
</dbReference>
<reference evidence="1" key="2">
    <citation type="journal article" date="2021" name="PeerJ">
        <title>Extensive microbial diversity within the chicken gut microbiome revealed by metagenomics and culture.</title>
        <authorList>
            <person name="Gilroy R."/>
            <person name="Ravi A."/>
            <person name="Getino M."/>
            <person name="Pursley I."/>
            <person name="Horton D.L."/>
            <person name="Alikhan N.F."/>
            <person name="Baker D."/>
            <person name="Gharbi K."/>
            <person name="Hall N."/>
            <person name="Watson M."/>
            <person name="Adriaenssens E.M."/>
            <person name="Foster-Nyarko E."/>
            <person name="Jarju S."/>
            <person name="Secka A."/>
            <person name="Antonio M."/>
            <person name="Oren A."/>
            <person name="Chaudhuri R.R."/>
            <person name="La Ragione R."/>
            <person name="Hildebrand F."/>
            <person name="Pallen M.J."/>
        </authorList>
    </citation>
    <scope>NUCLEOTIDE SEQUENCE</scope>
    <source>
        <strain evidence="1">CHK187-14744</strain>
    </source>
</reference>
<organism evidence="1 2">
    <name type="scientific">Candidatus Onthocola gallistercoris</name>
    <dbReference type="NCBI Taxonomy" id="2840876"/>
    <lineage>
        <taxon>Bacteria</taxon>
        <taxon>Bacillati</taxon>
        <taxon>Bacillota</taxon>
        <taxon>Bacilli</taxon>
        <taxon>Candidatus Onthocola</taxon>
    </lineage>
</organism>
<dbReference type="AlphaFoldDB" id="A0A9D1KXH6"/>
<gene>
    <name evidence="1" type="ORF">IAB63_09555</name>
</gene>
<dbReference type="EMBL" id="DVLT01000057">
    <property type="protein sequence ID" value="HIU03482.1"/>
    <property type="molecule type" value="Genomic_DNA"/>
</dbReference>
<accession>A0A9D1KXH6</accession>
<keyword evidence="1" id="KW-0645">Protease</keyword>
<dbReference type="InterPro" id="IPR000787">
    <property type="entry name" value="Peptidase_M29"/>
</dbReference>
<reference evidence="1" key="1">
    <citation type="submission" date="2020-10" db="EMBL/GenBank/DDBJ databases">
        <authorList>
            <person name="Gilroy R."/>
        </authorList>
    </citation>
    <scope>NUCLEOTIDE SEQUENCE</scope>
    <source>
        <strain evidence="1">CHK187-14744</strain>
    </source>
</reference>
<evidence type="ECO:0000313" key="2">
    <source>
        <dbReference type="Proteomes" id="UP000824164"/>
    </source>
</evidence>
<dbReference type="GO" id="GO:0006508">
    <property type="term" value="P:proteolysis"/>
    <property type="evidence" value="ECO:0007669"/>
    <property type="project" value="InterPro"/>
</dbReference>
<name>A0A9D1KXH6_9FIRM</name>
<sequence length="681" mass="78367">MDGFRERYDLIRERISQIPEEAGPSEPFGDYFRKTAGWCLLLFERCTKLLDGSFFDQSQEELEIWQKAVYKEVNETYETSYLNPVYAVDRLGKEYGQLLSFLREQLQSMPVWAMEGRWFDLVVHLECFVEIYDLFLDDQLPKARQVQQVIYWFIHDYAPDFAKRRIGEQMEPSMSGLTEWIWQVDTASPTYLYQLGDYIPEETKRLAIFVESLADTDVKKIADTFTEGYFRGFDVMGISLEGKKYVSVRGSIGFERIFKQVIQNFRKQGLEPIFFPAEAVSLMRKNVPVGYQGKDMNPQMSFDHRQDSSLYMDKALWERKMWALRAAYQSYSIQAAENAGPACFETFGEPPFIPQIRPQACRLSGRQQQLALDYGNQAAALAHEFMDPAETSFTIIAFPTPEIGPDFEAIFREMIRVNTLDNGTYQRIQKKIIDTLDLGKYVYIRGKGENRTSMKVSLHPLAHPEKETNFENCTADVNIPLGEVFTSPCLAGTEGILHVPAVYLNGIRFVDLTLRFSDGMIVDYGCDNGHTAEESRKFIEDNLLFNHETLPLGEFAIGTNTTAYVAARKYHITEKLPILIVEKMGPHFAVGDTCYSWSEDRPVFNPDGKEIIARDNEVSLLRKTDPDKAYFHCHTDITIPYDEIGEIFVVTEAEDMLYIMKNGRFVLEGCEELNLPFSEEY</sequence>
<protein>
    <submittedName>
        <fullName evidence="1">Aminopeptidase</fullName>
    </submittedName>
</protein>
<keyword evidence="1" id="KW-0031">Aminopeptidase</keyword>
<evidence type="ECO:0000313" key="1">
    <source>
        <dbReference type="EMBL" id="HIU03482.1"/>
    </source>
</evidence>
<dbReference type="SUPFAM" id="SSF144052">
    <property type="entry name" value="Thermophilic metalloprotease-like"/>
    <property type="match status" value="1"/>
</dbReference>
<dbReference type="GO" id="GO:0004177">
    <property type="term" value="F:aminopeptidase activity"/>
    <property type="evidence" value="ECO:0007669"/>
    <property type="project" value="UniProtKB-KW"/>
</dbReference>
<keyword evidence="1" id="KW-0378">Hydrolase</keyword>
<proteinExistence type="predicted"/>
<comment type="caution">
    <text evidence="1">The sequence shown here is derived from an EMBL/GenBank/DDBJ whole genome shotgun (WGS) entry which is preliminary data.</text>
</comment>
<dbReference type="Pfam" id="PF02073">
    <property type="entry name" value="Peptidase_M29"/>
    <property type="match status" value="1"/>
</dbReference>